<reference evidence="1 2" key="1">
    <citation type="journal article" date="2016" name="Mol. Biol. Evol.">
        <title>Comparative Genomics of Early-Diverging Mushroom-Forming Fungi Provides Insights into the Origins of Lignocellulose Decay Capabilities.</title>
        <authorList>
            <person name="Nagy L.G."/>
            <person name="Riley R."/>
            <person name="Tritt A."/>
            <person name="Adam C."/>
            <person name="Daum C."/>
            <person name="Floudas D."/>
            <person name="Sun H."/>
            <person name="Yadav J.S."/>
            <person name="Pangilinan J."/>
            <person name="Larsson K.H."/>
            <person name="Matsuura K."/>
            <person name="Barry K."/>
            <person name="Labutti K."/>
            <person name="Kuo R."/>
            <person name="Ohm R.A."/>
            <person name="Bhattacharya S.S."/>
            <person name="Shirouzu T."/>
            <person name="Yoshinaga Y."/>
            <person name="Martin F.M."/>
            <person name="Grigoriev I.V."/>
            <person name="Hibbett D.S."/>
        </authorList>
    </citation>
    <scope>NUCLEOTIDE SEQUENCE [LARGE SCALE GENOMIC DNA]</scope>
    <source>
        <strain evidence="1 2">HHB9708</strain>
    </source>
</reference>
<gene>
    <name evidence="1" type="ORF">SISNIDRAFT_364064</name>
</gene>
<sequence>MIFTPTLSVDVEEHKPSNRIFLRIRTARNESLETGARRRPRTNVHWPRTSASDIRICACDSSSVQARGKARHQSIPYHRSSTLCLFMIFSTHDGDTRADGYRSAKMIPCYSLRLYQCR</sequence>
<organism evidence="1 2">
    <name type="scientific">Sistotremastrum niveocremeum HHB9708</name>
    <dbReference type="NCBI Taxonomy" id="1314777"/>
    <lineage>
        <taxon>Eukaryota</taxon>
        <taxon>Fungi</taxon>
        <taxon>Dikarya</taxon>
        <taxon>Basidiomycota</taxon>
        <taxon>Agaricomycotina</taxon>
        <taxon>Agaricomycetes</taxon>
        <taxon>Sistotremastrales</taxon>
        <taxon>Sistotremastraceae</taxon>
        <taxon>Sertulicium</taxon>
        <taxon>Sertulicium niveocremeum</taxon>
    </lineage>
</organism>
<proteinExistence type="predicted"/>
<evidence type="ECO:0000313" key="1">
    <source>
        <dbReference type="EMBL" id="KZS86521.1"/>
    </source>
</evidence>
<dbReference type="EMBL" id="KV419490">
    <property type="protein sequence ID" value="KZS86521.1"/>
    <property type="molecule type" value="Genomic_DNA"/>
</dbReference>
<accession>A0A164MAC6</accession>
<keyword evidence="2" id="KW-1185">Reference proteome</keyword>
<protein>
    <submittedName>
        <fullName evidence="1">Uncharacterized protein</fullName>
    </submittedName>
</protein>
<name>A0A164MAC6_9AGAM</name>
<evidence type="ECO:0000313" key="2">
    <source>
        <dbReference type="Proteomes" id="UP000076722"/>
    </source>
</evidence>
<dbReference type="AlphaFoldDB" id="A0A164MAC6"/>
<dbReference type="Proteomes" id="UP000076722">
    <property type="component" value="Unassembled WGS sequence"/>
</dbReference>